<dbReference type="AlphaFoldDB" id="A0A0W1SQ23"/>
<proteinExistence type="predicted"/>
<reference evidence="3 4" key="1">
    <citation type="submission" date="2015-12" db="EMBL/GenBank/DDBJ databases">
        <title>Haloferax profundi sp. nov. isolated from the Discovery deep brine-seawater interface in the Red Sea.</title>
        <authorList>
            <person name="Zhang G."/>
            <person name="Stingl U."/>
            <person name="Rashid M."/>
        </authorList>
    </citation>
    <scope>NUCLEOTIDE SEQUENCE [LARGE SCALE GENOMIC DNA]</scope>
    <source>
        <strain evidence="3 4">SB29</strain>
    </source>
</reference>
<dbReference type="EMBL" id="LOPV01000136">
    <property type="protein sequence ID" value="KTG28406.1"/>
    <property type="molecule type" value="Genomic_DNA"/>
</dbReference>
<feature type="domain" description="DUF7282" evidence="2">
    <location>
        <begin position="167"/>
        <end position="273"/>
    </location>
</feature>
<evidence type="ECO:0000313" key="4">
    <source>
        <dbReference type="Proteomes" id="UP000053157"/>
    </source>
</evidence>
<sequence>MNIRTHIAGILAVAALVTVAATGVGFAAPAGTTQAVGGPSTQAVGAQYAQVQQQQQTGQCPYPVNESFESYDVSDLSAPSSVQPGETVTVTADITNPNDAPLVQCVEFRLEGDVVERRGWALNPNETETITFEVDTEGLEEGTYIHGVETRDMGEVTTLTVSSEQPATIEFDDQTTDGNSVTVANASLLEGGYIAILDENGSVLGATEYLEPGDQSNVTVDLAEPLTEDATLTAQAHQDTNDNQVLDFLTSNGTDDGPYTVDGEPVTDDAEVTIEAEEPTDNETETPTTETETPTNETETPTNETETPTNETETPTNETETPTEEPTATISIDDQESDGTVVSVSSVSLSDGGFIAIHAEDGSVIGASEYLEAGDQTDVTVRLDEPLTEDATLTAMPHLDTNDNQELDFITSDGAEDGPYTADGEPVTDTAEITIVDGETPAEEDTPTEDETPTEEETPAEEETQTESGGPAEGTQTESGGSAEA</sequence>
<name>A0A0W1SQ23_9EURY</name>
<dbReference type="RefSeq" id="WP_058571749.1">
    <property type="nucleotide sequence ID" value="NZ_LOPV01000136.1"/>
</dbReference>
<dbReference type="InterPro" id="IPR055706">
    <property type="entry name" value="Slg1/2_DUF7282"/>
</dbReference>
<dbReference type="InterPro" id="IPR013783">
    <property type="entry name" value="Ig-like_fold"/>
</dbReference>
<feature type="compositionally biased region" description="Low complexity" evidence="1">
    <location>
        <begin position="285"/>
        <end position="327"/>
    </location>
</feature>
<organism evidence="3 4">
    <name type="scientific">Haloferax profundi</name>
    <dbReference type="NCBI Taxonomy" id="1544718"/>
    <lineage>
        <taxon>Archaea</taxon>
        <taxon>Methanobacteriati</taxon>
        <taxon>Methanobacteriota</taxon>
        <taxon>Stenosarchaea group</taxon>
        <taxon>Halobacteria</taxon>
        <taxon>Halobacteriales</taxon>
        <taxon>Haloferacaceae</taxon>
        <taxon>Haloferax</taxon>
    </lineage>
</organism>
<dbReference type="Proteomes" id="UP000053157">
    <property type="component" value="Unassembled WGS sequence"/>
</dbReference>
<gene>
    <name evidence="3" type="ORF">AUR66_11925</name>
</gene>
<comment type="caution">
    <text evidence="3">The sequence shown here is derived from an EMBL/GenBank/DDBJ whole genome shotgun (WGS) entry which is preliminary data.</text>
</comment>
<feature type="region of interest" description="Disordered" evidence="1">
    <location>
        <begin position="271"/>
        <end position="328"/>
    </location>
</feature>
<feature type="compositionally biased region" description="Acidic residues" evidence="1">
    <location>
        <begin position="440"/>
        <end position="465"/>
    </location>
</feature>
<keyword evidence="4" id="KW-1185">Reference proteome</keyword>
<accession>A0A0W1SQ23</accession>
<feature type="region of interest" description="Disordered" evidence="1">
    <location>
        <begin position="410"/>
        <end position="485"/>
    </location>
</feature>
<evidence type="ECO:0000313" key="3">
    <source>
        <dbReference type="EMBL" id="KTG28406.1"/>
    </source>
</evidence>
<dbReference type="Pfam" id="PF23951">
    <property type="entry name" value="DUF7282"/>
    <property type="match status" value="2"/>
</dbReference>
<feature type="compositionally biased region" description="Acidic residues" evidence="1">
    <location>
        <begin position="271"/>
        <end position="284"/>
    </location>
</feature>
<evidence type="ECO:0000259" key="2">
    <source>
        <dbReference type="Pfam" id="PF23951"/>
    </source>
</evidence>
<protein>
    <recommendedName>
        <fullName evidence="2">DUF7282 domain-containing protein</fullName>
    </recommendedName>
</protein>
<evidence type="ECO:0000256" key="1">
    <source>
        <dbReference type="SAM" id="MobiDB-lite"/>
    </source>
</evidence>
<dbReference type="Gene3D" id="2.60.40.10">
    <property type="entry name" value="Immunoglobulins"/>
    <property type="match status" value="1"/>
</dbReference>
<feature type="compositionally biased region" description="Polar residues" evidence="1">
    <location>
        <begin position="474"/>
        <end position="485"/>
    </location>
</feature>
<feature type="domain" description="DUF7282" evidence="2">
    <location>
        <begin position="328"/>
        <end position="434"/>
    </location>
</feature>